<reference evidence="1 2" key="1">
    <citation type="journal article" date="2023" name="Mol. Biol. Evol.">
        <title>Genomics of Secondarily Temperate Adaptation in the Only Non-Antarctic Icefish.</title>
        <authorList>
            <person name="Rivera-Colon A.G."/>
            <person name="Rayamajhi N."/>
            <person name="Minhas B.F."/>
            <person name="Madrigal G."/>
            <person name="Bilyk K.T."/>
            <person name="Yoon V."/>
            <person name="Hune M."/>
            <person name="Gregory S."/>
            <person name="Cheng C.H.C."/>
            <person name="Catchen J.M."/>
        </authorList>
    </citation>
    <scope>NUCLEOTIDE SEQUENCE [LARGE SCALE GENOMIC DNA]</scope>
    <source>
        <strain evidence="1">JC2023a</strain>
    </source>
</reference>
<accession>A0AAN8E2T1</accession>
<dbReference type="EMBL" id="JAULUE010000070">
    <property type="protein sequence ID" value="KAK5931488.1"/>
    <property type="molecule type" value="Genomic_DNA"/>
</dbReference>
<dbReference type="Proteomes" id="UP001335648">
    <property type="component" value="Unassembled WGS sequence"/>
</dbReference>
<keyword evidence="2" id="KW-1185">Reference proteome</keyword>
<proteinExistence type="predicted"/>
<evidence type="ECO:0000313" key="2">
    <source>
        <dbReference type="Proteomes" id="UP001335648"/>
    </source>
</evidence>
<comment type="caution">
    <text evidence="1">The sequence shown here is derived from an EMBL/GenBank/DDBJ whole genome shotgun (WGS) entry which is preliminary data.</text>
</comment>
<evidence type="ECO:0000313" key="1">
    <source>
        <dbReference type="EMBL" id="KAK5931488.1"/>
    </source>
</evidence>
<organism evidence="1 2">
    <name type="scientific">Champsocephalus esox</name>
    <name type="common">pike icefish</name>
    <dbReference type="NCBI Taxonomy" id="159716"/>
    <lineage>
        <taxon>Eukaryota</taxon>
        <taxon>Metazoa</taxon>
        <taxon>Chordata</taxon>
        <taxon>Craniata</taxon>
        <taxon>Vertebrata</taxon>
        <taxon>Euteleostomi</taxon>
        <taxon>Actinopterygii</taxon>
        <taxon>Neopterygii</taxon>
        <taxon>Teleostei</taxon>
        <taxon>Neoteleostei</taxon>
        <taxon>Acanthomorphata</taxon>
        <taxon>Eupercaria</taxon>
        <taxon>Perciformes</taxon>
        <taxon>Notothenioidei</taxon>
        <taxon>Channichthyidae</taxon>
        <taxon>Champsocephalus</taxon>
    </lineage>
</organism>
<protein>
    <submittedName>
        <fullName evidence="1">Uncharacterized protein</fullName>
    </submittedName>
</protein>
<gene>
    <name evidence="1" type="ORF">CesoFtcFv8_000205</name>
</gene>
<dbReference type="AlphaFoldDB" id="A0AAN8E2T1"/>
<sequence length="75" mass="7626">MRLRAGERAGMSGGVALLRASGGGGVRGGGAPWAECLPGGRREVLRGAFGGGACLGTRTGGQMERFARKLRAVIR</sequence>
<name>A0AAN8E2T1_9TELE</name>